<feature type="transmembrane region" description="Helical" evidence="1">
    <location>
        <begin position="330"/>
        <end position="354"/>
    </location>
</feature>
<feature type="transmembrane region" description="Helical" evidence="1">
    <location>
        <begin position="12"/>
        <end position="34"/>
    </location>
</feature>
<organism evidence="3 4">
    <name type="scientific">Pseudomarimonas arenosa</name>
    <dbReference type="NCBI Taxonomy" id="2774145"/>
    <lineage>
        <taxon>Bacteria</taxon>
        <taxon>Pseudomonadati</taxon>
        <taxon>Pseudomonadota</taxon>
        <taxon>Gammaproteobacteria</taxon>
        <taxon>Lysobacterales</taxon>
        <taxon>Lysobacteraceae</taxon>
        <taxon>Pseudomarimonas</taxon>
    </lineage>
</organism>
<feature type="transmembrane region" description="Helical" evidence="1">
    <location>
        <begin position="96"/>
        <end position="115"/>
    </location>
</feature>
<evidence type="ECO:0000259" key="2">
    <source>
        <dbReference type="Pfam" id="PF01757"/>
    </source>
</evidence>
<dbReference type="GO" id="GO:0009103">
    <property type="term" value="P:lipopolysaccharide biosynthetic process"/>
    <property type="evidence" value="ECO:0007669"/>
    <property type="project" value="TreeGrafter"/>
</dbReference>
<dbReference type="PANTHER" id="PTHR23028:SF53">
    <property type="entry name" value="ACYL_TRANSF_3 DOMAIN-CONTAINING PROTEIN"/>
    <property type="match status" value="1"/>
</dbReference>
<keyword evidence="1" id="KW-0472">Membrane</keyword>
<feature type="transmembrane region" description="Helical" evidence="1">
    <location>
        <begin position="169"/>
        <end position="192"/>
    </location>
</feature>
<name>A0AAW3ZH24_9GAMM</name>
<accession>A0AAW3ZH24</accession>
<dbReference type="InterPro" id="IPR050879">
    <property type="entry name" value="Acyltransferase_3"/>
</dbReference>
<keyword evidence="3" id="KW-0808">Transferase</keyword>
<proteinExistence type="predicted"/>
<feature type="transmembrane region" description="Helical" evidence="1">
    <location>
        <begin position="212"/>
        <end position="229"/>
    </location>
</feature>
<evidence type="ECO:0000313" key="4">
    <source>
        <dbReference type="Proteomes" id="UP000613768"/>
    </source>
</evidence>
<dbReference type="EMBL" id="JACYTR010000007">
    <property type="protein sequence ID" value="MBD8525113.1"/>
    <property type="molecule type" value="Genomic_DNA"/>
</dbReference>
<dbReference type="GO" id="GO:0016020">
    <property type="term" value="C:membrane"/>
    <property type="evidence" value="ECO:0007669"/>
    <property type="project" value="TreeGrafter"/>
</dbReference>
<reference evidence="3 4" key="1">
    <citation type="submission" date="2020-09" db="EMBL/GenBank/DDBJ databases">
        <title>Pseudoxanthomonas sp. CAU 1598 isolated from sand of Yaerae Beach.</title>
        <authorList>
            <person name="Kim W."/>
        </authorList>
    </citation>
    <scope>NUCLEOTIDE SEQUENCE [LARGE SCALE GENOMIC DNA]</scope>
    <source>
        <strain evidence="3 4">CAU 1598</strain>
    </source>
</reference>
<keyword evidence="4" id="KW-1185">Reference proteome</keyword>
<feature type="transmembrane region" description="Helical" evidence="1">
    <location>
        <begin position="300"/>
        <end position="318"/>
    </location>
</feature>
<comment type="caution">
    <text evidence="3">The sequence shown here is derived from an EMBL/GenBank/DDBJ whole genome shotgun (WGS) entry which is preliminary data.</text>
</comment>
<keyword evidence="1" id="KW-1133">Transmembrane helix</keyword>
<dbReference type="GO" id="GO:0016747">
    <property type="term" value="F:acyltransferase activity, transferring groups other than amino-acyl groups"/>
    <property type="evidence" value="ECO:0007669"/>
    <property type="project" value="InterPro"/>
</dbReference>
<keyword evidence="3" id="KW-0012">Acyltransferase</keyword>
<feature type="transmembrane region" description="Helical" evidence="1">
    <location>
        <begin position="54"/>
        <end position="75"/>
    </location>
</feature>
<evidence type="ECO:0000313" key="3">
    <source>
        <dbReference type="EMBL" id="MBD8525113.1"/>
    </source>
</evidence>
<feature type="transmembrane region" description="Helical" evidence="1">
    <location>
        <begin position="267"/>
        <end position="288"/>
    </location>
</feature>
<dbReference type="RefSeq" id="WP_192028466.1">
    <property type="nucleotide sequence ID" value="NZ_JACYTR010000007.1"/>
</dbReference>
<dbReference type="Pfam" id="PF01757">
    <property type="entry name" value="Acyl_transf_3"/>
    <property type="match status" value="1"/>
</dbReference>
<dbReference type="PANTHER" id="PTHR23028">
    <property type="entry name" value="ACETYLTRANSFERASE"/>
    <property type="match status" value="1"/>
</dbReference>
<keyword evidence="1" id="KW-0812">Transmembrane</keyword>
<protein>
    <submittedName>
        <fullName evidence="3">Acyltransferase</fullName>
    </submittedName>
</protein>
<dbReference type="AlphaFoldDB" id="A0AAW3ZH24"/>
<feature type="transmembrane region" description="Helical" evidence="1">
    <location>
        <begin position="236"/>
        <end position="255"/>
    </location>
</feature>
<sequence>MLAARPEQDYLPAITGLRGVAAAWVLLYHAWQFAGGPRISPVGVDLTPLLACGYFGVDLFFVLSGFLLGMPFLTARQRGESVDLRRFWRNRARRVLPAYWAQLLVLLALAVWSGGPEIGSGVLLGHFSLSFNLWQNDSAINPVYWSLPVEWDFYILLPLLALPFRGRRSVLITVLVGVLAVIAFRWLCVAALHWWGADGVPLYRWIIQLPGRLDQFLLGMAAAWCYLNLRTRGRGWLWAGLLVVLLMCWGAASRGDFVSQAQAPWVYGHYTGVGLGFALCILGALAAPRSWLVQRLSGRVLGWLGMISYSLYLWHYPVLSWQRQGWPADWPAWGGVALSLPPVLLLSWLSYRLIERPFLGRRARRAEQATTTTASTPAVS</sequence>
<gene>
    <name evidence="3" type="ORF">IFO71_05100</name>
</gene>
<feature type="domain" description="Acyltransferase 3" evidence="2">
    <location>
        <begin position="13"/>
        <end position="352"/>
    </location>
</feature>
<feature type="transmembrane region" description="Helical" evidence="1">
    <location>
        <begin position="143"/>
        <end position="162"/>
    </location>
</feature>
<dbReference type="InterPro" id="IPR002656">
    <property type="entry name" value="Acyl_transf_3_dom"/>
</dbReference>
<dbReference type="Proteomes" id="UP000613768">
    <property type="component" value="Unassembled WGS sequence"/>
</dbReference>
<evidence type="ECO:0000256" key="1">
    <source>
        <dbReference type="SAM" id="Phobius"/>
    </source>
</evidence>